<protein>
    <submittedName>
        <fullName evidence="2">Uncharacterized protein</fullName>
    </submittedName>
</protein>
<organism evidence="2 3">
    <name type="scientific">Stereocaulon virgatum</name>
    <dbReference type="NCBI Taxonomy" id="373712"/>
    <lineage>
        <taxon>Eukaryota</taxon>
        <taxon>Fungi</taxon>
        <taxon>Dikarya</taxon>
        <taxon>Ascomycota</taxon>
        <taxon>Pezizomycotina</taxon>
        <taxon>Lecanoromycetes</taxon>
        <taxon>OSLEUM clade</taxon>
        <taxon>Lecanoromycetidae</taxon>
        <taxon>Lecanorales</taxon>
        <taxon>Lecanorineae</taxon>
        <taxon>Stereocaulaceae</taxon>
        <taxon>Stereocaulon</taxon>
    </lineage>
</organism>
<sequence>MPVNVQHTHSHIARQPIWQPETSPLASHESTLRSTSPLPANKSPHSTNRTDKQSRYMKHSAAITRLTPLNHSPLSTTPFPPPICNVLYNSSHNFDQKSKKERFVRFFPA</sequence>
<accession>A0ABR4A7C5</accession>
<dbReference type="Proteomes" id="UP001590950">
    <property type="component" value="Unassembled WGS sequence"/>
</dbReference>
<comment type="caution">
    <text evidence="2">The sequence shown here is derived from an EMBL/GenBank/DDBJ whole genome shotgun (WGS) entry which is preliminary data.</text>
</comment>
<gene>
    <name evidence="2" type="ORF">N7G274_005791</name>
</gene>
<dbReference type="EMBL" id="JBEFKJ010000017">
    <property type="protein sequence ID" value="KAL2041409.1"/>
    <property type="molecule type" value="Genomic_DNA"/>
</dbReference>
<reference evidence="2 3" key="1">
    <citation type="submission" date="2024-09" db="EMBL/GenBank/DDBJ databases">
        <title>Rethinking Asexuality: The Enigmatic Case of Functional Sexual Genes in Lepraria (Stereocaulaceae).</title>
        <authorList>
            <person name="Doellman M."/>
            <person name="Sun Y."/>
            <person name="Barcenas-Pena A."/>
            <person name="Lumbsch H.T."/>
            <person name="Grewe F."/>
        </authorList>
    </citation>
    <scope>NUCLEOTIDE SEQUENCE [LARGE SCALE GENOMIC DNA]</scope>
    <source>
        <strain evidence="2 3">Mercado 3170</strain>
    </source>
</reference>
<proteinExistence type="predicted"/>
<evidence type="ECO:0000313" key="2">
    <source>
        <dbReference type="EMBL" id="KAL2041409.1"/>
    </source>
</evidence>
<name>A0ABR4A7C5_9LECA</name>
<keyword evidence="3" id="KW-1185">Reference proteome</keyword>
<evidence type="ECO:0000313" key="3">
    <source>
        <dbReference type="Proteomes" id="UP001590950"/>
    </source>
</evidence>
<feature type="compositionally biased region" description="Polar residues" evidence="1">
    <location>
        <begin position="20"/>
        <end position="47"/>
    </location>
</feature>
<feature type="region of interest" description="Disordered" evidence="1">
    <location>
        <begin position="1"/>
        <end position="56"/>
    </location>
</feature>
<evidence type="ECO:0000256" key="1">
    <source>
        <dbReference type="SAM" id="MobiDB-lite"/>
    </source>
</evidence>